<dbReference type="InterPro" id="IPR028098">
    <property type="entry name" value="Glyco_trans_4-like_N"/>
</dbReference>
<organism evidence="4 5">
    <name type="scientific">Mesorhizobium ciceri</name>
    <dbReference type="NCBI Taxonomy" id="39645"/>
    <lineage>
        <taxon>Bacteria</taxon>
        <taxon>Pseudomonadati</taxon>
        <taxon>Pseudomonadota</taxon>
        <taxon>Alphaproteobacteria</taxon>
        <taxon>Hyphomicrobiales</taxon>
        <taxon>Phyllobacteriaceae</taxon>
        <taxon>Mesorhizobium</taxon>
    </lineage>
</organism>
<dbReference type="GO" id="GO:0009103">
    <property type="term" value="P:lipopolysaccharide biosynthetic process"/>
    <property type="evidence" value="ECO:0007669"/>
    <property type="project" value="TreeGrafter"/>
</dbReference>
<reference evidence="4 5" key="1">
    <citation type="journal article" date="2022" name="Microbiol. Resour. Announc.">
        <title>Complete Genome Sequence of Mesorhizobium ciceri Strain R30, a Rhizobium Used as a Commercial Inoculant for Chickpea in Argentina.</title>
        <authorList>
            <person name="Foresto E."/>
            <person name="Revale S."/>
            <person name="Primo E."/>
            <person name="Nievas F."/>
            <person name="Carezzano E."/>
            <person name="Puente M."/>
            <person name="Alzari P."/>
            <person name="Mart M."/>
            <person name="Ben-Assaya M."/>
            <person name="Mornico D."/>
            <person name="Santoro M."/>
            <person name="Mart F."/>
            <person name="Giordano W."/>
            <person name="Bogino P."/>
        </authorList>
    </citation>
    <scope>NUCLEOTIDE SEQUENCE [LARGE SCALE GENOMIC DNA]</scope>
    <source>
        <strain evidence="4 5">R30</strain>
    </source>
</reference>
<dbReference type="Pfam" id="PF13439">
    <property type="entry name" value="Glyco_transf_4"/>
    <property type="match status" value="1"/>
</dbReference>
<dbReference type="GO" id="GO:0016757">
    <property type="term" value="F:glycosyltransferase activity"/>
    <property type="evidence" value="ECO:0007669"/>
    <property type="project" value="InterPro"/>
</dbReference>
<evidence type="ECO:0000313" key="5">
    <source>
        <dbReference type="Proteomes" id="UP001060070"/>
    </source>
</evidence>
<dbReference type="EMBL" id="CP088147">
    <property type="protein sequence ID" value="UTU51459.1"/>
    <property type="molecule type" value="Genomic_DNA"/>
</dbReference>
<dbReference type="RefSeq" id="WP_024502364.1">
    <property type="nucleotide sequence ID" value="NZ_CP088147.1"/>
</dbReference>
<dbReference type="Pfam" id="PF00534">
    <property type="entry name" value="Glycos_transf_1"/>
    <property type="match status" value="1"/>
</dbReference>
<keyword evidence="5" id="KW-1185">Reference proteome</keyword>
<keyword evidence="1" id="KW-0808">Transferase</keyword>
<protein>
    <submittedName>
        <fullName evidence="4">Glycosyltransferase family 4 protein</fullName>
    </submittedName>
</protein>
<gene>
    <name evidence="4" type="ORF">LRP29_29015</name>
</gene>
<sequence length="366" mass="39720">MLRTLTPRSWRILMTVDAVGGVWRYALDLARELVNGGDSVVLAGLGPQPTRQQAAEAEAFTTLIWLNTPPDWMTHNGGDLDALPRELLAPMRDHAIDLVHFNAPTQAAGFDAPCPAVAVSHSCVTTWFHAVRKQAVDGAWAWQKERNRRGFNRADAVIVPSRSHADMLETCYGPIARLSVVGNSASPVPKAEKRQPLVFAAARWWDEGKNAAVIDQAASLTQWPVFAAGSMHGPNGGRTSFSYAVPLGALPSHEVRSLMARAGIFVSPSIYEPFGLAALEAAMSATPLVLSDIATYRELWDGAAMFFDARNPHDLAAGLNRLSSDAELRRELGQAAMRRSRRFTLARQAAAMRGVYDKAALAMAGR</sequence>
<feature type="domain" description="Glycosyl transferase family 1" evidence="2">
    <location>
        <begin position="247"/>
        <end position="337"/>
    </location>
</feature>
<evidence type="ECO:0000259" key="2">
    <source>
        <dbReference type="Pfam" id="PF00534"/>
    </source>
</evidence>
<evidence type="ECO:0000259" key="3">
    <source>
        <dbReference type="Pfam" id="PF13439"/>
    </source>
</evidence>
<dbReference type="CDD" id="cd03801">
    <property type="entry name" value="GT4_PimA-like"/>
    <property type="match status" value="1"/>
</dbReference>
<dbReference type="InterPro" id="IPR001296">
    <property type="entry name" value="Glyco_trans_1"/>
</dbReference>
<dbReference type="AlphaFoldDB" id="A0AB38T925"/>
<dbReference type="SUPFAM" id="SSF53756">
    <property type="entry name" value="UDP-Glycosyltransferase/glycogen phosphorylase"/>
    <property type="match status" value="1"/>
</dbReference>
<name>A0AB38T925_9HYPH</name>
<dbReference type="Proteomes" id="UP001060070">
    <property type="component" value="Chromosome"/>
</dbReference>
<feature type="domain" description="Glycosyltransferase subfamily 4-like N-terminal" evidence="3">
    <location>
        <begin position="19"/>
        <end position="183"/>
    </location>
</feature>
<evidence type="ECO:0000256" key="1">
    <source>
        <dbReference type="ARBA" id="ARBA00022679"/>
    </source>
</evidence>
<accession>A0AB38T925</accession>
<dbReference type="PANTHER" id="PTHR46401">
    <property type="entry name" value="GLYCOSYLTRANSFERASE WBBK-RELATED"/>
    <property type="match status" value="1"/>
</dbReference>
<dbReference type="Gene3D" id="3.40.50.2000">
    <property type="entry name" value="Glycogen Phosphorylase B"/>
    <property type="match status" value="2"/>
</dbReference>
<evidence type="ECO:0000313" key="4">
    <source>
        <dbReference type="EMBL" id="UTU51459.1"/>
    </source>
</evidence>
<proteinExistence type="predicted"/>
<dbReference type="PANTHER" id="PTHR46401:SF2">
    <property type="entry name" value="GLYCOSYLTRANSFERASE WBBK-RELATED"/>
    <property type="match status" value="1"/>
</dbReference>